<dbReference type="PANTHER" id="PTHR11220:SF1">
    <property type="entry name" value="HEME-BINDING PROTEIN 2"/>
    <property type="match status" value="1"/>
</dbReference>
<dbReference type="Gene3D" id="3.20.80.10">
    <property type="entry name" value="Regulatory factor, effector binding domain"/>
    <property type="match status" value="1"/>
</dbReference>
<dbReference type="EMBL" id="GFAH01000264">
    <property type="protein sequence ID" value="JAV48125.1"/>
    <property type="molecule type" value="Transcribed_RNA"/>
</dbReference>
<protein>
    <submittedName>
        <fullName evidence="3">Heme-binding protein</fullName>
    </submittedName>
</protein>
<evidence type="ECO:0000256" key="2">
    <source>
        <dbReference type="SAM" id="SignalP"/>
    </source>
</evidence>
<evidence type="ECO:0000256" key="1">
    <source>
        <dbReference type="ARBA" id="ARBA00009817"/>
    </source>
</evidence>
<sequence>MKVVFVILFAIFSISRAEPNCTRNGVSCPDYEVLENFDGYEKRRYPEVTLVSINGTARERRRIIRRLILRLYRYIGGFNREHTQIELMVPVRTLKVPGDVRNGYTISFFLPKEYSSNPPIPLDSKVFLQKEPITDYAVRSFGNFVRNESIWDKEAETLFGLLPEDEVDTSNYFWAVYDPPVRLRNRLNEVWVRLSPQSQNLIL</sequence>
<dbReference type="Pfam" id="PF04832">
    <property type="entry name" value="SOUL"/>
    <property type="match status" value="1"/>
</dbReference>
<accession>A0A1W7RAF3</accession>
<dbReference type="InterPro" id="IPR011256">
    <property type="entry name" value="Reg_factor_effector_dom_sf"/>
</dbReference>
<dbReference type="AlphaFoldDB" id="A0A1W7RAF3"/>
<reference evidence="3" key="1">
    <citation type="submission" date="2016-11" db="EMBL/GenBank/DDBJ databases">
        <title>Venom-gland transcriptomics and venom proteomics of the black-back scorpion (Hadrurus spadix) reveal detectability challenges and an unexplored realm of animal toxin diversity.</title>
        <authorList>
            <person name="Rokyta D.R."/>
            <person name="Ward M.J."/>
        </authorList>
    </citation>
    <scope>NUCLEOTIDE SEQUENCE</scope>
    <source>
        <tissue evidence="3">Venom gland</tissue>
    </source>
</reference>
<dbReference type="SUPFAM" id="SSF55136">
    <property type="entry name" value="Probable bacterial effector-binding domain"/>
    <property type="match status" value="1"/>
</dbReference>
<organism evidence="3">
    <name type="scientific">Hadrurus spadix</name>
    <dbReference type="NCBI Taxonomy" id="141984"/>
    <lineage>
        <taxon>Eukaryota</taxon>
        <taxon>Metazoa</taxon>
        <taxon>Ecdysozoa</taxon>
        <taxon>Arthropoda</taxon>
        <taxon>Chelicerata</taxon>
        <taxon>Arachnida</taxon>
        <taxon>Scorpiones</taxon>
        <taxon>Iurida</taxon>
        <taxon>Iuroidea</taxon>
        <taxon>Hadrurus</taxon>
    </lineage>
</organism>
<proteinExistence type="inferred from homology"/>
<feature type="signal peptide" evidence="2">
    <location>
        <begin position="1"/>
        <end position="17"/>
    </location>
</feature>
<dbReference type="InterPro" id="IPR006917">
    <property type="entry name" value="SOUL_heme-bd"/>
</dbReference>
<comment type="similarity">
    <text evidence="1">Belongs to the HEBP family.</text>
</comment>
<name>A0A1W7RAF3_9SCOR</name>
<dbReference type="PANTHER" id="PTHR11220">
    <property type="entry name" value="HEME-BINDING PROTEIN-RELATED"/>
    <property type="match status" value="1"/>
</dbReference>
<dbReference type="FunFam" id="3.20.80.10:FF:000002">
    <property type="entry name" value="Heme-binding protein 2"/>
    <property type="match status" value="1"/>
</dbReference>
<keyword evidence="2" id="KW-0732">Signal</keyword>
<feature type="chain" id="PRO_5013117370" evidence="2">
    <location>
        <begin position="18"/>
        <end position="203"/>
    </location>
</feature>
<evidence type="ECO:0000313" key="3">
    <source>
        <dbReference type="EMBL" id="JAV48125.1"/>
    </source>
</evidence>